<organism evidence="1 2">
    <name type="scientific">Raineyella antarctica</name>
    <dbReference type="NCBI Taxonomy" id="1577474"/>
    <lineage>
        <taxon>Bacteria</taxon>
        <taxon>Bacillati</taxon>
        <taxon>Actinomycetota</taxon>
        <taxon>Actinomycetes</taxon>
        <taxon>Propionibacteriales</taxon>
        <taxon>Propionibacteriaceae</taxon>
        <taxon>Raineyella</taxon>
    </lineage>
</organism>
<evidence type="ECO:0000313" key="1">
    <source>
        <dbReference type="EMBL" id="SDB86016.1"/>
    </source>
</evidence>
<dbReference type="AlphaFoldDB" id="A0A1G6GXZ2"/>
<name>A0A1G6GXZ2_9ACTN</name>
<keyword evidence="2" id="KW-1185">Reference proteome</keyword>
<sequence length="132" mass="14415">MGTEHMEELTPDACWQLLAQHEYGRLAYVLDGEVNIVPINHAVVDGQIAFETGQGSKLLGIDEQVTVAYEVDDITAEQGTSVVVRGFVVSLEGDEAKAAEQDVHPWIGTAKIETMAIVPSTVTGRRYTFPRD</sequence>
<proteinExistence type="predicted"/>
<gene>
    <name evidence="1" type="ORF">GA0111570_105141</name>
</gene>
<dbReference type="STRING" id="1577474.GA0111570_105141"/>
<dbReference type="SUPFAM" id="SSF50475">
    <property type="entry name" value="FMN-binding split barrel"/>
    <property type="match status" value="1"/>
</dbReference>
<dbReference type="Pfam" id="PF12900">
    <property type="entry name" value="Pyridox_ox_2"/>
    <property type="match status" value="1"/>
</dbReference>
<dbReference type="OrthoDB" id="7062584at2"/>
<dbReference type="InterPro" id="IPR024747">
    <property type="entry name" value="Pyridox_Oxase-rel"/>
</dbReference>
<dbReference type="Proteomes" id="UP000199086">
    <property type="component" value="Unassembled WGS sequence"/>
</dbReference>
<evidence type="ECO:0000313" key="2">
    <source>
        <dbReference type="Proteomes" id="UP000199086"/>
    </source>
</evidence>
<accession>A0A1G6GXZ2</accession>
<dbReference type="EMBL" id="FMYF01000005">
    <property type="protein sequence ID" value="SDB86016.1"/>
    <property type="molecule type" value="Genomic_DNA"/>
</dbReference>
<dbReference type="RefSeq" id="WP_092609679.1">
    <property type="nucleotide sequence ID" value="NZ_FMYF01000005.1"/>
</dbReference>
<reference evidence="1 2" key="1">
    <citation type="submission" date="2016-06" db="EMBL/GenBank/DDBJ databases">
        <authorList>
            <person name="Olsen C.W."/>
            <person name="Carey S."/>
            <person name="Hinshaw L."/>
            <person name="Karasin A.I."/>
        </authorList>
    </citation>
    <scope>NUCLEOTIDE SEQUENCE [LARGE SCALE GENOMIC DNA]</scope>
    <source>
        <strain evidence="1 2">LZ-22</strain>
    </source>
</reference>
<dbReference type="Gene3D" id="2.30.110.10">
    <property type="entry name" value="Electron Transport, Fmn-binding Protein, Chain A"/>
    <property type="match status" value="1"/>
</dbReference>
<dbReference type="InterPro" id="IPR012349">
    <property type="entry name" value="Split_barrel_FMN-bd"/>
</dbReference>
<protein>
    <submittedName>
        <fullName evidence="1">Pyridoxamine 5'-phosphate oxidase</fullName>
    </submittedName>
</protein>